<dbReference type="PANTHER" id="PTHR30146:SF152">
    <property type="entry name" value="TRANSCRIPTIONAL REGULATORY PROTEIN"/>
    <property type="match status" value="1"/>
</dbReference>
<reference evidence="5 6" key="1">
    <citation type="submission" date="2017-08" db="EMBL/GenBank/DDBJ databases">
        <title>Infants hospitalized years apart are colonized by the same room-sourced microbial strains.</title>
        <authorList>
            <person name="Brooks B."/>
            <person name="Olm M.R."/>
            <person name="Firek B.A."/>
            <person name="Baker R."/>
            <person name="Thomas B.C."/>
            <person name="Morowitz M.J."/>
            <person name="Banfield J.F."/>
        </authorList>
    </citation>
    <scope>NUCLEOTIDE SEQUENCE [LARGE SCALE GENOMIC DNA]</scope>
    <source>
        <strain evidence="5">S2_005_002_R2_34</strain>
    </source>
</reference>
<dbReference type="CDD" id="cd06307">
    <property type="entry name" value="PBP1_sugar_binding"/>
    <property type="match status" value="1"/>
</dbReference>
<dbReference type="PROSITE" id="PS00356">
    <property type="entry name" value="HTH_LACI_1"/>
    <property type="match status" value="1"/>
</dbReference>
<feature type="domain" description="HTH lacI-type" evidence="4">
    <location>
        <begin position="13"/>
        <end position="54"/>
    </location>
</feature>
<evidence type="ECO:0000256" key="2">
    <source>
        <dbReference type="ARBA" id="ARBA00023125"/>
    </source>
</evidence>
<dbReference type="InterPro" id="IPR000843">
    <property type="entry name" value="HTH_LacI"/>
</dbReference>
<dbReference type="Pfam" id="PF13407">
    <property type="entry name" value="Peripla_BP_4"/>
    <property type="match status" value="1"/>
</dbReference>
<keyword evidence="2" id="KW-0238">DNA-binding</keyword>
<dbReference type="AlphaFoldDB" id="A0A2W5MZ46"/>
<protein>
    <submittedName>
        <fullName evidence="5">LacI family transcriptional regulator</fullName>
    </submittedName>
</protein>
<name>A0A2W5MZ46_RHOSU</name>
<dbReference type="InterPro" id="IPR025997">
    <property type="entry name" value="SBP_2_dom"/>
</dbReference>
<dbReference type="SUPFAM" id="SSF47413">
    <property type="entry name" value="lambda repressor-like DNA-binding domains"/>
    <property type="match status" value="1"/>
</dbReference>
<gene>
    <name evidence="5" type="ORF">DI556_22755</name>
</gene>
<dbReference type="Pfam" id="PF00356">
    <property type="entry name" value="LacI"/>
    <property type="match status" value="1"/>
</dbReference>
<dbReference type="SUPFAM" id="SSF53822">
    <property type="entry name" value="Periplasmic binding protein-like I"/>
    <property type="match status" value="1"/>
</dbReference>
<dbReference type="CDD" id="cd01392">
    <property type="entry name" value="HTH_LacI"/>
    <property type="match status" value="1"/>
</dbReference>
<evidence type="ECO:0000313" key="5">
    <source>
        <dbReference type="EMBL" id="PZQ45419.1"/>
    </source>
</evidence>
<comment type="caution">
    <text evidence="5">The sequence shown here is derived from an EMBL/GenBank/DDBJ whole genome shotgun (WGS) entry which is preliminary data.</text>
</comment>
<dbReference type="GO" id="GO:0000976">
    <property type="term" value="F:transcription cis-regulatory region binding"/>
    <property type="evidence" value="ECO:0007669"/>
    <property type="project" value="TreeGrafter"/>
</dbReference>
<dbReference type="Gene3D" id="3.40.50.2300">
    <property type="match status" value="2"/>
</dbReference>
<evidence type="ECO:0000256" key="3">
    <source>
        <dbReference type="ARBA" id="ARBA00023163"/>
    </source>
</evidence>
<sequence>MEQKHERRVRRGPSVSEVAEAAGVGTATVDRVLNACGTVAPGTRLRVLEALDALRGPEPKRRRVVIVCESGDSFNRALAEAVGLVARRRRDLDLEVEVHSSFNLSLLAFSQRIERAAETADALIIVARANPHVVRASRATKRRGKPVVCLATDLPRACRHGYVGSDEESAGRAAAKLMGDLIHEPEGRVLFIACGGYQASAAREKGFAEVLAHGFPNLRVDHWVEVRNDPDLAYAEVLRYARERGAPQGIYSIAGGNSGVGRALAELGVAREVVFIGHELNAHSRALLASGEMNYLLARDQEQELMLGLTMIDAILSGRPHLDREERQIRIVCEHTRG</sequence>
<evidence type="ECO:0000256" key="1">
    <source>
        <dbReference type="ARBA" id="ARBA00023015"/>
    </source>
</evidence>
<dbReference type="SMART" id="SM00354">
    <property type="entry name" value="HTH_LACI"/>
    <property type="match status" value="1"/>
</dbReference>
<dbReference type="Gene3D" id="1.10.260.40">
    <property type="entry name" value="lambda repressor-like DNA-binding domains"/>
    <property type="match status" value="1"/>
</dbReference>
<keyword evidence="3" id="KW-0804">Transcription</keyword>
<evidence type="ECO:0000259" key="4">
    <source>
        <dbReference type="PROSITE" id="PS50932"/>
    </source>
</evidence>
<evidence type="ECO:0000313" key="6">
    <source>
        <dbReference type="Proteomes" id="UP000249185"/>
    </source>
</evidence>
<dbReference type="PANTHER" id="PTHR30146">
    <property type="entry name" value="LACI-RELATED TRANSCRIPTIONAL REPRESSOR"/>
    <property type="match status" value="1"/>
</dbReference>
<keyword evidence="1" id="KW-0805">Transcription regulation</keyword>
<proteinExistence type="predicted"/>
<dbReference type="InterPro" id="IPR028082">
    <property type="entry name" value="Peripla_BP_I"/>
</dbReference>
<accession>A0A2W5MZ46</accession>
<organism evidence="5 6">
    <name type="scientific">Rhodovulum sulfidophilum</name>
    <name type="common">Rhodobacter sulfidophilus</name>
    <dbReference type="NCBI Taxonomy" id="35806"/>
    <lineage>
        <taxon>Bacteria</taxon>
        <taxon>Pseudomonadati</taxon>
        <taxon>Pseudomonadota</taxon>
        <taxon>Alphaproteobacteria</taxon>
        <taxon>Rhodobacterales</taxon>
        <taxon>Paracoccaceae</taxon>
        <taxon>Rhodovulum</taxon>
    </lineage>
</organism>
<dbReference type="InterPro" id="IPR010982">
    <property type="entry name" value="Lambda_DNA-bd_dom_sf"/>
</dbReference>
<dbReference type="PROSITE" id="PS50932">
    <property type="entry name" value="HTH_LACI_2"/>
    <property type="match status" value="1"/>
</dbReference>
<dbReference type="GO" id="GO:0003700">
    <property type="term" value="F:DNA-binding transcription factor activity"/>
    <property type="evidence" value="ECO:0007669"/>
    <property type="project" value="TreeGrafter"/>
</dbReference>
<dbReference type="EMBL" id="QFPW01000059">
    <property type="protein sequence ID" value="PZQ45419.1"/>
    <property type="molecule type" value="Genomic_DNA"/>
</dbReference>
<dbReference type="Proteomes" id="UP000249185">
    <property type="component" value="Unassembled WGS sequence"/>
</dbReference>